<comment type="caution">
    <text evidence="2">The sequence shown here is derived from an EMBL/GenBank/DDBJ whole genome shotgun (WGS) entry which is preliminary data.</text>
</comment>
<protein>
    <recommendedName>
        <fullName evidence="1">YCII-related domain-containing protein</fullName>
    </recommendedName>
</protein>
<dbReference type="AlphaFoldDB" id="A0A4Y9ZJ10"/>
<proteinExistence type="predicted"/>
<dbReference type="InterPro" id="IPR005545">
    <property type="entry name" value="YCII"/>
</dbReference>
<keyword evidence="3" id="KW-1185">Reference proteome</keyword>
<dbReference type="Pfam" id="PF03795">
    <property type="entry name" value="YCII"/>
    <property type="match status" value="1"/>
</dbReference>
<feature type="domain" description="YCII-related" evidence="1">
    <location>
        <begin position="9"/>
        <end position="104"/>
    </location>
</feature>
<dbReference type="EMBL" id="SFCI01002354">
    <property type="protein sequence ID" value="TFY74027.1"/>
    <property type="molecule type" value="Genomic_DNA"/>
</dbReference>
<dbReference type="PANTHER" id="PTHR33606:SF3">
    <property type="entry name" value="PROTEIN YCII"/>
    <property type="match status" value="1"/>
</dbReference>
<reference evidence="2 3" key="1">
    <citation type="submission" date="2019-02" db="EMBL/GenBank/DDBJ databases">
        <title>Genome sequencing of the rare red list fungi Hericium alpestre (H. flagellum).</title>
        <authorList>
            <person name="Buettner E."/>
            <person name="Kellner H."/>
        </authorList>
    </citation>
    <scope>NUCLEOTIDE SEQUENCE [LARGE SCALE GENOMIC DNA]</scope>
    <source>
        <strain evidence="2 3">DSM 108284</strain>
    </source>
</reference>
<accession>A0A4Y9ZJ10</accession>
<dbReference type="OrthoDB" id="5519740at2759"/>
<evidence type="ECO:0000313" key="3">
    <source>
        <dbReference type="Proteomes" id="UP000298061"/>
    </source>
</evidence>
<gene>
    <name evidence="2" type="ORF">EWM64_g9987</name>
</gene>
<dbReference type="InterPro" id="IPR011008">
    <property type="entry name" value="Dimeric_a/b-barrel"/>
</dbReference>
<dbReference type="InterPro" id="IPR051807">
    <property type="entry name" value="Sec-metab_biosynth-assoc"/>
</dbReference>
<evidence type="ECO:0000313" key="2">
    <source>
        <dbReference type="EMBL" id="TFY74027.1"/>
    </source>
</evidence>
<dbReference type="PANTHER" id="PTHR33606">
    <property type="entry name" value="PROTEIN YCII"/>
    <property type="match status" value="1"/>
</dbReference>
<dbReference type="Proteomes" id="UP000298061">
    <property type="component" value="Unassembled WGS sequence"/>
</dbReference>
<dbReference type="Gene3D" id="3.30.70.1060">
    <property type="entry name" value="Dimeric alpha+beta barrel"/>
    <property type="match status" value="1"/>
</dbReference>
<organism evidence="2 3">
    <name type="scientific">Hericium alpestre</name>
    <dbReference type="NCBI Taxonomy" id="135208"/>
    <lineage>
        <taxon>Eukaryota</taxon>
        <taxon>Fungi</taxon>
        <taxon>Dikarya</taxon>
        <taxon>Basidiomycota</taxon>
        <taxon>Agaricomycotina</taxon>
        <taxon>Agaricomycetes</taxon>
        <taxon>Russulales</taxon>
        <taxon>Hericiaceae</taxon>
        <taxon>Hericium</taxon>
    </lineage>
</organism>
<sequence>MSTQPIQYLFVVWAPDYPDGLPRRLEVRAKHLEGMKAHVESGGLVLGGAMVDEDSLLPSVTAKKMEGSVMIFKAARLEEVKSIIESDIYWTSNVWDKENLQIKPFLAAGQPTILQ</sequence>
<dbReference type="SUPFAM" id="SSF54909">
    <property type="entry name" value="Dimeric alpha+beta barrel"/>
    <property type="match status" value="1"/>
</dbReference>
<evidence type="ECO:0000259" key="1">
    <source>
        <dbReference type="Pfam" id="PF03795"/>
    </source>
</evidence>
<name>A0A4Y9ZJ10_9AGAM</name>